<keyword evidence="1" id="KW-1133">Transmembrane helix</keyword>
<proteinExistence type="predicted"/>
<dbReference type="Pfam" id="PF04298">
    <property type="entry name" value="Zn_peptidase_2"/>
    <property type="match status" value="1"/>
</dbReference>
<keyword evidence="3" id="KW-1185">Reference proteome</keyword>
<keyword evidence="1" id="KW-0472">Membrane</keyword>
<feature type="transmembrane region" description="Helical" evidence="1">
    <location>
        <begin position="199"/>
        <end position="222"/>
    </location>
</feature>
<dbReference type="RefSeq" id="WP_092998935.1">
    <property type="nucleotide sequence ID" value="NZ_FMWD01000013.1"/>
</dbReference>
<dbReference type="AlphaFoldDB" id="A0A1G5QZP6"/>
<reference evidence="2 3" key="1">
    <citation type="submission" date="2016-10" db="EMBL/GenBank/DDBJ databases">
        <authorList>
            <person name="de Groot N.N."/>
        </authorList>
    </citation>
    <scope>NUCLEOTIDE SEQUENCE [LARGE SCALE GENOMIC DNA]</scope>
    <source>
        <strain evidence="2 3">HLD2</strain>
    </source>
</reference>
<evidence type="ECO:0000313" key="3">
    <source>
        <dbReference type="Proteomes" id="UP000199648"/>
    </source>
</evidence>
<evidence type="ECO:0008006" key="4">
    <source>
        <dbReference type="Google" id="ProtNLM"/>
    </source>
</evidence>
<dbReference type="PANTHER" id="PTHR36434:SF1">
    <property type="entry name" value="MEMBRANE PROTEASE YUGP-RELATED"/>
    <property type="match status" value="1"/>
</dbReference>
<dbReference type="PANTHER" id="PTHR36434">
    <property type="entry name" value="MEMBRANE PROTEASE YUGP-RELATED"/>
    <property type="match status" value="1"/>
</dbReference>
<dbReference type="Proteomes" id="UP000199648">
    <property type="component" value="Unassembled WGS sequence"/>
</dbReference>
<dbReference type="STRING" id="415747.SAMN03097708_03075"/>
<keyword evidence="1" id="KW-0812">Transmembrane</keyword>
<protein>
    <recommendedName>
        <fullName evidence="4">Zinc metallopeptidase</fullName>
    </recommendedName>
</protein>
<gene>
    <name evidence="2" type="ORF">SAMN03097708_03075</name>
</gene>
<dbReference type="InterPro" id="IPR007395">
    <property type="entry name" value="Zn_peptidase_2"/>
</dbReference>
<sequence length="227" mass="25076">MHIALFVLLLLGLLFGPQLWVRYIFKRYSGERPDLSGTGGELAQHLIDRFELTGIRLDTTDQGDHYDPETRTVRLTPGIYNGRSLTAVAVAAHEVGHAIQHYRGESLFATRNRLVKLAHTAQRGGAAALMVVPVVTALTRVPASGLLLFGLAMASLGSAAVVHLATLPLEWDASFGKAMPILERGKYLQGKDQRSVRRVLRAAAFTYLAASLAGLLNVWRWWRLLRR</sequence>
<evidence type="ECO:0000256" key="1">
    <source>
        <dbReference type="SAM" id="Phobius"/>
    </source>
</evidence>
<dbReference type="OrthoDB" id="9805386at2"/>
<name>A0A1G5QZP6_9GAMM</name>
<dbReference type="EMBL" id="FMWD01000013">
    <property type="protein sequence ID" value="SCZ67040.1"/>
    <property type="molecule type" value="Genomic_DNA"/>
</dbReference>
<organism evidence="2 3">
    <name type="scientific">Thiohalomonas denitrificans</name>
    <dbReference type="NCBI Taxonomy" id="415747"/>
    <lineage>
        <taxon>Bacteria</taxon>
        <taxon>Pseudomonadati</taxon>
        <taxon>Pseudomonadota</taxon>
        <taxon>Gammaproteobacteria</taxon>
        <taxon>Thiohalomonadales</taxon>
        <taxon>Thiohalomonadaceae</taxon>
        <taxon>Thiohalomonas</taxon>
    </lineage>
</organism>
<evidence type="ECO:0000313" key="2">
    <source>
        <dbReference type="EMBL" id="SCZ67040.1"/>
    </source>
</evidence>
<accession>A0A1G5QZP6</accession>
<feature type="transmembrane region" description="Helical" evidence="1">
    <location>
        <begin position="146"/>
        <end position="169"/>
    </location>
</feature>